<name>A0A6G4XMY8_9ACTN</name>
<gene>
    <name evidence="1" type="ORF">G6045_20705</name>
</gene>
<dbReference type="RefSeq" id="WP_165333521.1">
    <property type="nucleotide sequence ID" value="NZ_JAAKZW010000087.1"/>
</dbReference>
<dbReference type="EMBL" id="JAAKZW010000087">
    <property type="protein sequence ID" value="NGO78064.1"/>
    <property type="molecule type" value="Genomic_DNA"/>
</dbReference>
<dbReference type="Proteomes" id="UP000481109">
    <property type="component" value="Unassembled WGS sequence"/>
</dbReference>
<sequence length="209" mass="22249">MTGRLTAPLRRVLAGAEDVTGRIGGTEAQLETLVRHGLAFRHARPPRAYFLTPAGHRLRQELLTAAPPPTARAAETADAVFAARTGTETEPLRDGPARTREVHSAWQGLVELRRMTNPDGATDRPCAWERGHLVQAAALALEAGGCRPGVSGAGGYAVADTQQPEAVEIGGGQDELSSYADVLTKAGWQVGEHRTRGRGRVLLASPRRV</sequence>
<dbReference type="AlphaFoldDB" id="A0A6G4XMY8"/>
<protein>
    <submittedName>
        <fullName evidence="1">Uncharacterized protein</fullName>
    </submittedName>
</protein>
<reference evidence="1 2" key="1">
    <citation type="submission" date="2020-02" db="EMBL/GenBank/DDBJ databases">
        <title>Whole-genome analyses of novel actinobacteria.</title>
        <authorList>
            <person name="Sahin N."/>
            <person name="Tokatli A."/>
        </authorList>
    </citation>
    <scope>NUCLEOTIDE SEQUENCE [LARGE SCALE GENOMIC DNA]</scope>
    <source>
        <strain evidence="1 2">YC504</strain>
    </source>
</reference>
<organism evidence="1 2">
    <name type="scientific">Streptomyces mesophilus</name>
    <dbReference type="NCBI Taxonomy" id="1775132"/>
    <lineage>
        <taxon>Bacteria</taxon>
        <taxon>Bacillati</taxon>
        <taxon>Actinomycetota</taxon>
        <taxon>Actinomycetes</taxon>
        <taxon>Kitasatosporales</taxon>
        <taxon>Streptomycetaceae</taxon>
        <taxon>Streptomyces</taxon>
    </lineage>
</organism>
<evidence type="ECO:0000313" key="1">
    <source>
        <dbReference type="EMBL" id="NGO78064.1"/>
    </source>
</evidence>
<proteinExistence type="predicted"/>
<accession>A0A6G4XMY8</accession>
<evidence type="ECO:0000313" key="2">
    <source>
        <dbReference type="Proteomes" id="UP000481109"/>
    </source>
</evidence>
<keyword evidence="2" id="KW-1185">Reference proteome</keyword>
<comment type="caution">
    <text evidence="1">The sequence shown here is derived from an EMBL/GenBank/DDBJ whole genome shotgun (WGS) entry which is preliminary data.</text>
</comment>